<accession>A0ACB9HE93</accession>
<comment type="caution">
    <text evidence="1">The sequence shown here is derived from an EMBL/GenBank/DDBJ whole genome shotgun (WGS) entry which is preliminary data.</text>
</comment>
<proteinExistence type="predicted"/>
<organism evidence="1 2">
    <name type="scientific">Smallanthus sonchifolius</name>
    <dbReference type="NCBI Taxonomy" id="185202"/>
    <lineage>
        <taxon>Eukaryota</taxon>
        <taxon>Viridiplantae</taxon>
        <taxon>Streptophyta</taxon>
        <taxon>Embryophyta</taxon>
        <taxon>Tracheophyta</taxon>
        <taxon>Spermatophyta</taxon>
        <taxon>Magnoliopsida</taxon>
        <taxon>eudicotyledons</taxon>
        <taxon>Gunneridae</taxon>
        <taxon>Pentapetalae</taxon>
        <taxon>asterids</taxon>
        <taxon>campanulids</taxon>
        <taxon>Asterales</taxon>
        <taxon>Asteraceae</taxon>
        <taxon>Asteroideae</taxon>
        <taxon>Heliantheae alliance</taxon>
        <taxon>Millerieae</taxon>
        <taxon>Smallanthus</taxon>
    </lineage>
</organism>
<evidence type="ECO:0000313" key="1">
    <source>
        <dbReference type="EMBL" id="KAI3794213.1"/>
    </source>
</evidence>
<gene>
    <name evidence="1" type="ORF">L1987_36842</name>
</gene>
<dbReference type="EMBL" id="CM042029">
    <property type="protein sequence ID" value="KAI3794213.1"/>
    <property type="molecule type" value="Genomic_DNA"/>
</dbReference>
<sequence>MEVNPLNSKKRQTKRIYQKAKSGFRFDNPQKQKLVNLSEDLKDEASPIWLNQSSPHPVLSIQFTSCPLTMAVHTPPLSSVTKTPSPTTPDL</sequence>
<reference evidence="1 2" key="2">
    <citation type="journal article" date="2022" name="Mol. Ecol. Resour.">
        <title>The genomes of chicory, endive, great burdock and yacon provide insights into Asteraceae paleo-polyploidization history and plant inulin production.</title>
        <authorList>
            <person name="Fan W."/>
            <person name="Wang S."/>
            <person name="Wang H."/>
            <person name="Wang A."/>
            <person name="Jiang F."/>
            <person name="Liu H."/>
            <person name="Zhao H."/>
            <person name="Xu D."/>
            <person name="Zhang Y."/>
        </authorList>
    </citation>
    <scope>NUCLEOTIDE SEQUENCE [LARGE SCALE GENOMIC DNA]</scope>
    <source>
        <strain evidence="2">cv. Yunnan</strain>
        <tissue evidence="1">Leaves</tissue>
    </source>
</reference>
<keyword evidence="2" id="KW-1185">Reference proteome</keyword>
<reference evidence="2" key="1">
    <citation type="journal article" date="2022" name="Mol. Ecol. Resour.">
        <title>The genomes of chicory, endive, great burdock and yacon provide insights into Asteraceae palaeo-polyploidization history and plant inulin production.</title>
        <authorList>
            <person name="Fan W."/>
            <person name="Wang S."/>
            <person name="Wang H."/>
            <person name="Wang A."/>
            <person name="Jiang F."/>
            <person name="Liu H."/>
            <person name="Zhao H."/>
            <person name="Xu D."/>
            <person name="Zhang Y."/>
        </authorList>
    </citation>
    <scope>NUCLEOTIDE SEQUENCE [LARGE SCALE GENOMIC DNA]</scope>
    <source>
        <strain evidence="2">cv. Yunnan</strain>
    </source>
</reference>
<protein>
    <submittedName>
        <fullName evidence="1">Uncharacterized protein</fullName>
    </submittedName>
</protein>
<dbReference type="Proteomes" id="UP001056120">
    <property type="component" value="Linkage Group LG12"/>
</dbReference>
<name>A0ACB9HE93_9ASTR</name>
<evidence type="ECO:0000313" key="2">
    <source>
        <dbReference type="Proteomes" id="UP001056120"/>
    </source>
</evidence>